<gene>
    <name evidence="1" type="ORF">COR50_19285</name>
</gene>
<dbReference type="AlphaFoldDB" id="A0A291QYY1"/>
<evidence type="ECO:0008006" key="3">
    <source>
        <dbReference type="Google" id="ProtNLM"/>
    </source>
</evidence>
<dbReference type="KEGG" id="cbae:COR50_19285"/>
<dbReference type="RefSeq" id="WP_098195513.1">
    <property type="nucleotide sequence ID" value="NZ_CP023777.1"/>
</dbReference>
<protein>
    <recommendedName>
        <fullName evidence="3">Cyclic nucleotide-binding domain-containing protein</fullName>
    </recommendedName>
</protein>
<dbReference type="InterPro" id="IPR014710">
    <property type="entry name" value="RmlC-like_jellyroll"/>
</dbReference>
<dbReference type="EMBL" id="CP023777">
    <property type="protein sequence ID" value="ATL49145.1"/>
    <property type="molecule type" value="Genomic_DNA"/>
</dbReference>
<sequence length="185" mass="20962">MEQLLKAFNDVSPLGSGAAKDLAALFAAATLSQEAFFAREGTFDSKIAFIKQGITRAYFINRNGEELTKIFSRDLGFICPYTSVLTRTKNMINIQAITDCKLFVADYYELEALFDKYPEIERGIRKFAEYFFIQRERREVGLATLDPAARLKAFEENYPGLAAQIPGQYLASYLDIPIKELKNIL</sequence>
<reference evidence="1 2" key="1">
    <citation type="submission" date="2017-10" db="EMBL/GenBank/DDBJ databases">
        <title>Paenichitinophaga pekingensis gen. nov., sp. nov., isolated from activated sludge.</title>
        <authorList>
            <person name="Jin D."/>
            <person name="Kong X."/>
            <person name="Deng Y."/>
            <person name="Bai Z."/>
        </authorList>
    </citation>
    <scope>NUCLEOTIDE SEQUENCE [LARGE SCALE GENOMIC DNA]</scope>
    <source>
        <strain evidence="1 2">13</strain>
    </source>
</reference>
<name>A0A291QYY1_9BACT</name>
<dbReference type="OrthoDB" id="758145at2"/>
<dbReference type="SUPFAM" id="SSF51206">
    <property type="entry name" value="cAMP-binding domain-like"/>
    <property type="match status" value="1"/>
</dbReference>
<dbReference type="Gene3D" id="2.60.120.10">
    <property type="entry name" value="Jelly Rolls"/>
    <property type="match status" value="1"/>
</dbReference>
<evidence type="ECO:0000313" key="1">
    <source>
        <dbReference type="EMBL" id="ATL49145.1"/>
    </source>
</evidence>
<dbReference type="InterPro" id="IPR018490">
    <property type="entry name" value="cNMP-bd_dom_sf"/>
</dbReference>
<keyword evidence="2" id="KW-1185">Reference proteome</keyword>
<accession>A0A291QYY1</accession>
<evidence type="ECO:0000313" key="2">
    <source>
        <dbReference type="Proteomes" id="UP000220133"/>
    </source>
</evidence>
<organism evidence="1 2">
    <name type="scientific">Chitinophaga caeni</name>
    <dbReference type="NCBI Taxonomy" id="2029983"/>
    <lineage>
        <taxon>Bacteria</taxon>
        <taxon>Pseudomonadati</taxon>
        <taxon>Bacteroidota</taxon>
        <taxon>Chitinophagia</taxon>
        <taxon>Chitinophagales</taxon>
        <taxon>Chitinophagaceae</taxon>
        <taxon>Chitinophaga</taxon>
    </lineage>
</organism>
<dbReference type="Proteomes" id="UP000220133">
    <property type="component" value="Chromosome"/>
</dbReference>
<proteinExistence type="predicted"/>